<dbReference type="InterPro" id="IPR039754">
    <property type="entry name" value="Esf1"/>
</dbReference>
<evidence type="ECO:0000256" key="5">
    <source>
        <dbReference type="SAM" id="MobiDB-lite"/>
    </source>
</evidence>
<dbReference type="PANTHER" id="PTHR12202">
    <property type="entry name" value="ESF1 HOMOLOG"/>
    <property type="match status" value="1"/>
</dbReference>
<evidence type="ECO:0000313" key="8">
    <source>
        <dbReference type="EMBL" id="GLB36099.1"/>
    </source>
</evidence>
<evidence type="ECO:0000259" key="7">
    <source>
        <dbReference type="Pfam" id="PF25121"/>
    </source>
</evidence>
<comment type="similarity">
    <text evidence="2">Belongs to the ESF1 family.</text>
</comment>
<keyword evidence="3" id="KW-0175">Coiled coil</keyword>
<proteinExistence type="inferred from homology"/>
<comment type="caution">
    <text evidence="8">The sequence shown here is derived from an EMBL/GenBank/DDBJ whole genome shotgun (WGS) entry which is preliminary data.</text>
</comment>
<feature type="compositionally biased region" description="Basic and acidic residues" evidence="5">
    <location>
        <begin position="103"/>
        <end position="120"/>
    </location>
</feature>
<feature type="region of interest" description="Disordered" evidence="5">
    <location>
        <begin position="399"/>
        <end position="608"/>
    </location>
</feature>
<comment type="subcellular location">
    <subcellularLocation>
        <location evidence="1">Nucleus</location>
        <location evidence="1">Nucleolus</location>
    </subcellularLocation>
</comment>
<feature type="compositionally biased region" description="Basic and acidic residues" evidence="5">
    <location>
        <begin position="1"/>
        <end position="15"/>
    </location>
</feature>
<sequence>MSDARFARLKTDPRFRRPRKKNTKVVIDDRFKSILSEEKSSRKTGRVDKYGRPISETHEKDNLRRFYHLENGEEDGEQPKSRPDYARGEVLLESSDEEDDDKEAAKSSDENDQRIGHDSTRPIPVPDDPLAEINLDETDFADLDAQAAAYSRANPDVEEPEGIRTNRLAAVNLDWDHVRAIHLFKICSSLVSPTAPAARSSSPTLDDIDKRNSKKGSSSNMVRGKVLSVRIYPSEFGKQRMAREEIEGPPPEIFKKKSDEDEEINAQNIYEVGDEEQYDKDALRNYQLERLRYYYAIITCDTVDAATHIYRELEGTELERSANVFDLSFVPDDTTFDGEFRDEATDDPATAYKAVDFVTDALRHSNVKLTWDEDDPERNQITRRKLTKKEIEDADYRAYLASSSSESESEETPPVLKSAGRDKKASRDKLRALLLGGNDDMPEGWGREESDPGDVDMEITFTPGLSEKKAVEETTLETYQRKMREKRKKRKEEAKDTSQKRDAGGIGEEDDFFDTGKDEEPVDAEPGKGVDKKQRATKAQRPSSEAVTRPVSTPEELALLLASDDPSTQPKHFNLKSVLKAEKKARRKGKKRKDDKPGEDNEAQADFTIDVNDERFKALHEDHNYAIDPTNPHFKKTSSMDAFLKERARRQKQLAGSDSQVALTGEQLGSEPTNLNTLVESVKRKSAGSLTPGTGKRRKV</sequence>
<accession>A0A9P3UIV8</accession>
<dbReference type="OrthoDB" id="431825at2759"/>
<feature type="region of interest" description="Disordered" evidence="5">
    <location>
        <begin position="194"/>
        <end position="220"/>
    </location>
</feature>
<dbReference type="GO" id="GO:0006364">
    <property type="term" value="P:rRNA processing"/>
    <property type="evidence" value="ECO:0007669"/>
    <property type="project" value="InterPro"/>
</dbReference>
<feature type="domain" description="ESF1 RRM" evidence="7">
    <location>
        <begin position="165"/>
        <end position="345"/>
    </location>
</feature>
<keyword evidence="9" id="KW-1185">Reference proteome</keyword>
<gene>
    <name evidence="8" type="primary">ESF1</name>
    <name evidence="8" type="ORF">LshimejAT787_0303870</name>
</gene>
<feature type="compositionally biased region" description="Basic and acidic residues" evidence="5">
    <location>
        <begin position="491"/>
        <end position="503"/>
    </location>
</feature>
<feature type="compositionally biased region" description="Basic and acidic residues" evidence="5">
    <location>
        <begin position="514"/>
        <end position="534"/>
    </location>
</feature>
<feature type="region of interest" description="Disordered" evidence="5">
    <location>
        <begin position="35"/>
        <end position="128"/>
    </location>
</feature>
<organism evidence="8 9">
    <name type="scientific">Lyophyllum shimeji</name>
    <name type="common">Hon-shimeji</name>
    <name type="synonym">Tricholoma shimeji</name>
    <dbReference type="NCBI Taxonomy" id="47721"/>
    <lineage>
        <taxon>Eukaryota</taxon>
        <taxon>Fungi</taxon>
        <taxon>Dikarya</taxon>
        <taxon>Basidiomycota</taxon>
        <taxon>Agaricomycotina</taxon>
        <taxon>Agaricomycetes</taxon>
        <taxon>Agaricomycetidae</taxon>
        <taxon>Agaricales</taxon>
        <taxon>Tricholomatineae</taxon>
        <taxon>Lyophyllaceae</taxon>
        <taxon>Lyophyllum</taxon>
    </lineage>
</organism>
<reference evidence="8" key="1">
    <citation type="submission" date="2022-07" db="EMBL/GenBank/DDBJ databases">
        <title>The genome of Lyophyllum shimeji provides insight into the initial evolution of ectomycorrhizal fungal genome.</title>
        <authorList>
            <person name="Kobayashi Y."/>
            <person name="Shibata T."/>
            <person name="Hirakawa H."/>
            <person name="Shigenobu S."/>
            <person name="Nishiyama T."/>
            <person name="Yamada A."/>
            <person name="Hasebe M."/>
            <person name="Kawaguchi M."/>
        </authorList>
    </citation>
    <scope>NUCLEOTIDE SEQUENCE</scope>
    <source>
        <strain evidence="8">AT787</strain>
    </source>
</reference>
<dbReference type="Proteomes" id="UP001063166">
    <property type="component" value="Unassembled WGS sequence"/>
</dbReference>
<dbReference type="GO" id="GO:0005730">
    <property type="term" value="C:nucleolus"/>
    <property type="evidence" value="ECO:0007669"/>
    <property type="project" value="UniProtKB-SubCell"/>
</dbReference>
<dbReference type="Pfam" id="PF25121">
    <property type="entry name" value="RRM_ESF1"/>
    <property type="match status" value="1"/>
</dbReference>
<name>A0A9P3UIV8_LYOSH</name>
<dbReference type="InterPro" id="IPR012580">
    <property type="entry name" value="NUC153"/>
</dbReference>
<evidence type="ECO:0000256" key="3">
    <source>
        <dbReference type="ARBA" id="ARBA00023054"/>
    </source>
</evidence>
<feature type="region of interest" description="Disordered" evidence="5">
    <location>
        <begin position="1"/>
        <end position="23"/>
    </location>
</feature>
<evidence type="ECO:0000256" key="4">
    <source>
        <dbReference type="ARBA" id="ARBA00023242"/>
    </source>
</evidence>
<feature type="compositionally biased region" description="Basic residues" evidence="5">
    <location>
        <begin position="481"/>
        <end position="490"/>
    </location>
</feature>
<evidence type="ECO:0000259" key="6">
    <source>
        <dbReference type="Pfam" id="PF08159"/>
    </source>
</evidence>
<evidence type="ECO:0000256" key="1">
    <source>
        <dbReference type="ARBA" id="ARBA00004604"/>
    </source>
</evidence>
<feature type="compositionally biased region" description="Basic and acidic residues" evidence="5">
    <location>
        <begin position="419"/>
        <end position="431"/>
    </location>
</feature>
<protein>
    <submittedName>
        <fullName evidence="8">NUC153 domain containing protein</fullName>
    </submittedName>
</protein>
<dbReference type="AlphaFoldDB" id="A0A9P3UIV8"/>
<dbReference type="GO" id="GO:0003723">
    <property type="term" value="F:RNA binding"/>
    <property type="evidence" value="ECO:0007669"/>
    <property type="project" value="TreeGrafter"/>
</dbReference>
<dbReference type="Pfam" id="PF08159">
    <property type="entry name" value="NUC153"/>
    <property type="match status" value="1"/>
</dbReference>
<feature type="compositionally biased region" description="Basic and acidic residues" evidence="5">
    <location>
        <begin position="35"/>
        <end position="87"/>
    </location>
</feature>
<feature type="region of interest" description="Disordered" evidence="5">
    <location>
        <begin position="648"/>
        <end position="675"/>
    </location>
</feature>
<keyword evidence="4" id="KW-0539">Nucleus</keyword>
<feature type="compositionally biased region" description="Low complexity" evidence="5">
    <location>
        <begin position="194"/>
        <end position="204"/>
    </location>
</feature>
<evidence type="ECO:0000313" key="9">
    <source>
        <dbReference type="Proteomes" id="UP001063166"/>
    </source>
</evidence>
<dbReference type="InterPro" id="IPR056750">
    <property type="entry name" value="RRM_ESF1"/>
</dbReference>
<dbReference type="EMBL" id="BRPK01000003">
    <property type="protein sequence ID" value="GLB36099.1"/>
    <property type="molecule type" value="Genomic_DNA"/>
</dbReference>
<evidence type="ECO:0000256" key="2">
    <source>
        <dbReference type="ARBA" id="ARBA00009087"/>
    </source>
</evidence>
<feature type="region of interest" description="Disordered" evidence="5">
    <location>
        <begin position="681"/>
        <end position="700"/>
    </location>
</feature>
<feature type="domain" description="NUC153" evidence="6">
    <location>
        <begin position="613"/>
        <end position="640"/>
    </location>
</feature>
<dbReference type="PANTHER" id="PTHR12202:SF0">
    <property type="entry name" value="ESF1 HOMOLOG"/>
    <property type="match status" value="1"/>
</dbReference>